<dbReference type="Pfam" id="PF13598">
    <property type="entry name" value="DUF4139"/>
    <property type="match status" value="1"/>
</dbReference>
<evidence type="ECO:0000313" key="4">
    <source>
        <dbReference type="EMBL" id="PPQ96736.1"/>
    </source>
</evidence>
<name>A0A409Y136_9AGAR</name>
<dbReference type="Proteomes" id="UP000284706">
    <property type="component" value="Unassembled WGS sequence"/>
</dbReference>
<dbReference type="OrthoDB" id="10068793at2759"/>
<proteinExistence type="predicted"/>
<dbReference type="Pfam" id="PF13600">
    <property type="entry name" value="DUF4140"/>
    <property type="match status" value="1"/>
</dbReference>
<dbReference type="PANTHER" id="PTHR31005:SF8">
    <property type="entry name" value="DUF4139 DOMAIN-CONTAINING PROTEIN"/>
    <property type="match status" value="1"/>
</dbReference>
<feature type="domain" description="DUF4139" evidence="2">
    <location>
        <begin position="207"/>
        <end position="567"/>
    </location>
</feature>
<accession>A0A409Y136</accession>
<organism evidence="4 5">
    <name type="scientific">Gymnopilus dilepis</name>
    <dbReference type="NCBI Taxonomy" id="231916"/>
    <lineage>
        <taxon>Eukaryota</taxon>
        <taxon>Fungi</taxon>
        <taxon>Dikarya</taxon>
        <taxon>Basidiomycota</taxon>
        <taxon>Agaricomycotina</taxon>
        <taxon>Agaricomycetes</taxon>
        <taxon>Agaricomycetidae</taxon>
        <taxon>Agaricales</taxon>
        <taxon>Agaricineae</taxon>
        <taxon>Hymenogastraceae</taxon>
        <taxon>Gymnopilus</taxon>
    </lineage>
</organism>
<dbReference type="InterPro" id="IPR037291">
    <property type="entry name" value="DUF4139"/>
</dbReference>
<keyword evidence="5" id="KW-1185">Reference proteome</keyword>
<dbReference type="NCBIfam" id="TIGR02231">
    <property type="entry name" value="mucoidy inhibitor MuiA family protein"/>
    <property type="match status" value="1"/>
</dbReference>
<dbReference type="STRING" id="231916.A0A409Y136"/>
<gene>
    <name evidence="4" type="ORF">CVT26_010220</name>
</gene>
<evidence type="ECO:0008006" key="6">
    <source>
        <dbReference type="Google" id="ProtNLM"/>
    </source>
</evidence>
<dbReference type="EMBL" id="NHYE01001333">
    <property type="protein sequence ID" value="PPQ96736.1"/>
    <property type="molecule type" value="Genomic_DNA"/>
</dbReference>
<dbReference type="InParanoid" id="A0A409Y136"/>
<evidence type="ECO:0000313" key="5">
    <source>
        <dbReference type="Proteomes" id="UP000284706"/>
    </source>
</evidence>
<sequence>MSSLGAPPIFTPNLNVIRIDTTTSSKIAAVNLYFGKAQITRVYAFRASPGANRLVISGLPESMDNSTLRVEGCGQGLIHDVSISYAEKVQPPTTSETLVGLLAKKEEVDQALERTRKCLKGLERYLETLDVNHVNFSQLSGIMDNFEASTAKYDAQHLTLKKEIHDIEEAIETEKARLQSIGQEDSRLRKMATIGLFADKEGGFEVRLIYVVNATASWSASYDVRATTQSNESTLQVVYKASITQSTGEDWNEVPLTLETTSPSFDPALPSLGLWKLSVYKPPVQVAYSSSRRPSSTIFKKSAIKLKTSEELAEDSDDDMGFGLFDEGALARSQAAVVSKGNFIASFLIPGLVTVPTGNESFTFTIQDLRLESKLSWIAIPKLDPKARLTARITNNSNYPLIPGRANVFVDGTYISLVGFPGVRPHETFDFPLGVDPSLQIVYHPSESKATKSGFYTKSSNTSFSQRITVHNTKSSPISGVTIIDQMPVSDDSQVSVVLKNPRLTFPGESTTVPSFLVEDGVTAYWHDSGDTGDIVSLGKDGKLKWVCSLAPQKKLNLLLQWEVSFPSQTVVTGLDSR</sequence>
<evidence type="ECO:0000259" key="3">
    <source>
        <dbReference type="Pfam" id="PF13600"/>
    </source>
</evidence>
<keyword evidence="1" id="KW-0175">Coiled coil</keyword>
<evidence type="ECO:0000259" key="2">
    <source>
        <dbReference type="Pfam" id="PF13598"/>
    </source>
</evidence>
<feature type="coiled-coil region" evidence="1">
    <location>
        <begin position="157"/>
        <end position="184"/>
    </location>
</feature>
<dbReference type="AlphaFoldDB" id="A0A409Y136"/>
<dbReference type="InterPro" id="IPR011935">
    <property type="entry name" value="CHP02231"/>
</dbReference>
<dbReference type="PANTHER" id="PTHR31005">
    <property type="entry name" value="DUF4139 DOMAIN-CONTAINING PROTEIN"/>
    <property type="match status" value="1"/>
</dbReference>
<feature type="domain" description="DUF4140" evidence="3">
    <location>
        <begin position="30"/>
        <end position="128"/>
    </location>
</feature>
<protein>
    <recommendedName>
        <fullName evidence="6">DUF4139 domain-containing protein</fullName>
    </recommendedName>
</protein>
<reference evidence="4 5" key="1">
    <citation type="journal article" date="2018" name="Evol. Lett.">
        <title>Horizontal gene cluster transfer increased hallucinogenic mushroom diversity.</title>
        <authorList>
            <person name="Reynolds H.T."/>
            <person name="Vijayakumar V."/>
            <person name="Gluck-Thaler E."/>
            <person name="Korotkin H.B."/>
            <person name="Matheny P.B."/>
            <person name="Slot J.C."/>
        </authorList>
    </citation>
    <scope>NUCLEOTIDE SEQUENCE [LARGE SCALE GENOMIC DNA]</scope>
    <source>
        <strain evidence="4 5">SRW20</strain>
    </source>
</reference>
<dbReference type="InterPro" id="IPR025554">
    <property type="entry name" value="DUF4140"/>
</dbReference>
<comment type="caution">
    <text evidence="4">The sequence shown here is derived from an EMBL/GenBank/DDBJ whole genome shotgun (WGS) entry which is preliminary data.</text>
</comment>
<evidence type="ECO:0000256" key="1">
    <source>
        <dbReference type="SAM" id="Coils"/>
    </source>
</evidence>